<evidence type="ECO:0000259" key="3">
    <source>
        <dbReference type="Pfam" id="PF00496"/>
    </source>
</evidence>
<dbReference type="InterPro" id="IPR000914">
    <property type="entry name" value="SBP_5_dom"/>
</dbReference>
<evidence type="ECO:0000313" key="5">
    <source>
        <dbReference type="Proteomes" id="UP000589716"/>
    </source>
</evidence>
<dbReference type="Pfam" id="PF00496">
    <property type="entry name" value="SBP_bac_5"/>
    <property type="match status" value="1"/>
</dbReference>
<dbReference type="PANTHER" id="PTHR30290:SF38">
    <property type="entry name" value="D,D-DIPEPTIDE-BINDING PERIPLASMIC PROTEIN DDPA-RELATED"/>
    <property type="match status" value="1"/>
</dbReference>
<gene>
    <name evidence="4" type="ORF">H0I39_00465</name>
</gene>
<evidence type="ECO:0000256" key="1">
    <source>
        <dbReference type="ARBA" id="ARBA00005695"/>
    </source>
</evidence>
<organism evidence="4 5">
    <name type="scientific">Ottowia beijingensis</name>
    <dbReference type="NCBI Taxonomy" id="1207057"/>
    <lineage>
        <taxon>Bacteria</taxon>
        <taxon>Pseudomonadati</taxon>
        <taxon>Pseudomonadota</taxon>
        <taxon>Betaproteobacteria</taxon>
        <taxon>Burkholderiales</taxon>
        <taxon>Comamonadaceae</taxon>
        <taxon>Ottowia</taxon>
    </lineage>
</organism>
<dbReference type="InterPro" id="IPR030678">
    <property type="entry name" value="Peptide/Ni-bd"/>
</dbReference>
<sequence>MLDPTATAAATAGEIVYANVLEGLTVIHGKGRVAPRLATDWVRAPDGLSYTFTLRRGVRFHDGKPFDASVAAASLRRILAPGSRNPQKQWFEKIAGVQALGSHQLVIGLHQPDALLPFALALPAALIVHPDSAAGNATQPVGTGPFRFGEWQRGHSVRIDRHTGYWGRKPALRSAPFVFLSSSAETENMLAEGRLDWLGSVTKMTGPFMERPDYRMGSRKLESKMIVAINNARPPFNDVRVRRALAHAIDRFDLSTIYGTQFKPQLIGSHFAPWHPAYVDLAQRYPFEPARARALLAEAGVAPGQRVTLTVPPTDYGRFGGLKIAANLEEVGFRVELQQVDWKQWMSQVFEKKDYDLSLILHVEPLDLNIYARPGYYFNYQSPEFRALWERVLSAPNEAELHRRLGEAQRRISDDAVNVFLLMRPERNFMHKDLMGVWEESPIPSFVLEDVHWRQ</sequence>
<dbReference type="GO" id="GO:0030288">
    <property type="term" value="C:outer membrane-bounded periplasmic space"/>
    <property type="evidence" value="ECO:0007669"/>
    <property type="project" value="UniProtKB-ARBA"/>
</dbReference>
<proteinExistence type="inferred from homology"/>
<comment type="similarity">
    <text evidence="1">Belongs to the bacterial solute-binding protein 5 family.</text>
</comment>
<feature type="domain" description="Solute-binding protein family 5" evidence="3">
    <location>
        <begin position="33"/>
        <end position="359"/>
    </location>
</feature>
<dbReference type="GO" id="GO:1904680">
    <property type="term" value="F:peptide transmembrane transporter activity"/>
    <property type="evidence" value="ECO:0007669"/>
    <property type="project" value="TreeGrafter"/>
</dbReference>
<name>A0A853IK13_9BURK</name>
<dbReference type="Gene3D" id="3.10.105.10">
    <property type="entry name" value="Dipeptide-binding Protein, Domain 3"/>
    <property type="match status" value="1"/>
</dbReference>
<evidence type="ECO:0000313" key="4">
    <source>
        <dbReference type="EMBL" id="NZA00632.1"/>
    </source>
</evidence>
<dbReference type="PANTHER" id="PTHR30290">
    <property type="entry name" value="PERIPLASMIC BINDING COMPONENT OF ABC TRANSPORTER"/>
    <property type="match status" value="1"/>
</dbReference>
<dbReference type="EMBL" id="JACCKX010000001">
    <property type="protein sequence ID" value="NZA00632.1"/>
    <property type="molecule type" value="Genomic_DNA"/>
</dbReference>
<dbReference type="GO" id="GO:0015833">
    <property type="term" value="P:peptide transport"/>
    <property type="evidence" value="ECO:0007669"/>
    <property type="project" value="TreeGrafter"/>
</dbReference>
<dbReference type="SUPFAM" id="SSF53850">
    <property type="entry name" value="Periplasmic binding protein-like II"/>
    <property type="match status" value="1"/>
</dbReference>
<evidence type="ECO:0000256" key="2">
    <source>
        <dbReference type="ARBA" id="ARBA00022729"/>
    </source>
</evidence>
<dbReference type="InterPro" id="IPR039424">
    <property type="entry name" value="SBP_5"/>
</dbReference>
<comment type="caution">
    <text evidence="4">The sequence shown here is derived from an EMBL/GenBank/DDBJ whole genome shotgun (WGS) entry which is preliminary data.</text>
</comment>
<accession>A0A853IK13</accession>
<dbReference type="GO" id="GO:0043190">
    <property type="term" value="C:ATP-binding cassette (ABC) transporter complex"/>
    <property type="evidence" value="ECO:0007669"/>
    <property type="project" value="InterPro"/>
</dbReference>
<reference evidence="4 5" key="1">
    <citation type="submission" date="2020-07" db="EMBL/GenBank/DDBJ databases">
        <authorList>
            <person name="Maaloum M."/>
        </authorList>
    </citation>
    <scope>NUCLEOTIDE SEQUENCE [LARGE SCALE GENOMIC DNA]</scope>
    <source>
        <strain evidence="4 5">GCS-AN-3</strain>
    </source>
</reference>
<protein>
    <submittedName>
        <fullName evidence="4">ABC transporter substrate-binding protein</fullName>
    </submittedName>
</protein>
<dbReference type="AlphaFoldDB" id="A0A853IK13"/>
<dbReference type="Proteomes" id="UP000589716">
    <property type="component" value="Unassembled WGS sequence"/>
</dbReference>
<keyword evidence="2" id="KW-0732">Signal</keyword>
<dbReference type="Gene3D" id="3.40.190.10">
    <property type="entry name" value="Periplasmic binding protein-like II"/>
    <property type="match status" value="1"/>
</dbReference>
<dbReference type="PIRSF" id="PIRSF002741">
    <property type="entry name" value="MppA"/>
    <property type="match status" value="1"/>
</dbReference>
<keyword evidence="5" id="KW-1185">Reference proteome</keyword>